<feature type="domain" description="Trafficking protein particle complex subunit 11" evidence="3">
    <location>
        <begin position="531"/>
        <end position="625"/>
    </location>
</feature>
<dbReference type="GeneID" id="30032813"/>
<dbReference type="Gene3D" id="1.25.40.10">
    <property type="entry name" value="Tetratricopeptide repeat domain"/>
    <property type="match status" value="1"/>
</dbReference>
<evidence type="ECO:0000313" key="5">
    <source>
        <dbReference type="Proteomes" id="UP000189580"/>
    </source>
</evidence>
<feature type="region of interest" description="Disordered" evidence="1">
    <location>
        <begin position="355"/>
        <end position="392"/>
    </location>
</feature>
<dbReference type="PANTHER" id="PTHR14374">
    <property type="entry name" value="FOIE GRAS"/>
    <property type="match status" value="1"/>
</dbReference>
<dbReference type="Proteomes" id="UP000189580">
    <property type="component" value="Chromosome a"/>
</dbReference>
<feature type="compositionally biased region" description="Polar residues" evidence="1">
    <location>
        <begin position="892"/>
        <end position="902"/>
    </location>
</feature>
<evidence type="ECO:0000259" key="2">
    <source>
        <dbReference type="Pfam" id="PF07919"/>
    </source>
</evidence>
<dbReference type="InterPro" id="IPR012880">
    <property type="entry name" value="Gryzun"/>
</dbReference>
<proteinExistence type="predicted"/>
<dbReference type="Pfam" id="PF07919">
    <property type="entry name" value="Gryzun"/>
    <property type="match status" value="1"/>
</dbReference>
<sequence length="995" mass="111017">MEVYPSDFLSHLTPLLVVSGLETGNSEVDIANNEAYKRVVESHPLTAHGEQLASRQVPVVVTPLAADFKSRLAAKSRVVTHWEPESFRVNRREINYLLHIEFIDRKTFKLLPTKKVVYGSDTELPAGQAPKQEFVKKYNNGDLHSAISPHNPNSQLFPDGVLSVDWIQKYLYLVPATLVSVHELGKSIAVDEDLVRVLNELKIQAQERGIKLLVVLLVEGEVTDAINDRIYNIRRSTGLAARTGLFVLPEKSQEVERETLAETICQLAYAQSQEFATTISKILRRKRGQNNILSTSEVGKLTIPPLPNVGWELRYNFKLAAMAEYRQELEVALTLYETAYDSTLELFETLSLTGQSSQPELTVQEREDEGTDKPAADRDTTPDNGTKTGISAHSSERWCQGRMLLDIIAFKIVNLCLLTEQPNVAYKKFCIHLESVATLIEKRGLSTERFSYINWRAHQFERLAEMVSWTGNSAIPKDQSMAKLSTHNEDLGGSVLRLPRSGYLFLQAYDLIKQLNEGELARDEDPYFSGDFDYNQSCLELLKQALADLEDTTGTRSTGLVYSRLADLYAKAKDYKTGLGYYKKAVAIYRKDQWPQLLIPLLEGIVLCAEEVNSVDGVAARLELMALTDSSTDTTNEKTVDIFGENTDPQPVFQLGRRQEIRMFDAGFVFESSSCYTGIGVNAQITISPLFKSPDSVTVSRLQVFVTGGGFDNNPITLIHDETLPNSQLFMLQSDKNSGETTKLKANLSFTKDVARVFQLHLVPKQLGDVEYARVLVDIKYPLFEVQQEIKQGTEDALIPVIQWAVENEPNKIAYRHIRTSPNSPPHGMQVHPRPSQVVTTSDAPSLASTGETLTVRVFVENQEDEPILLQVDGTASTDGGKAISLNWISRNSSQSEPVNNTEKSEEETSGEFHELAAASKSSQSLTLQVPNSAVNNISLELSVKYYLKSDTDKTTLIKDGALVSIPVTKPFRVNFDVAPRPHPVPWDNVFVPVL</sequence>
<dbReference type="OrthoDB" id="6278596at2759"/>
<dbReference type="RefSeq" id="XP_018735260.1">
    <property type="nucleotide sequence ID" value="XM_018877904.1"/>
</dbReference>
<feature type="region of interest" description="Disordered" evidence="1">
    <location>
        <begin position="892"/>
        <end position="918"/>
    </location>
</feature>
<name>A0A167DD81_9ASCO</name>
<feature type="compositionally biased region" description="Polar residues" evidence="1">
    <location>
        <begin position="382"/>
        <end position="392"/>
    </location>
</feature>
<protein>
    <submittedName>
        <fullName evidence="4">Uncharacterized protein</fullName>
    </submittedName>
</protein>
<dbReference type="EMBL" id="CP014501">
    <property type="protein sequence ID" value="ANB12783.1"/>
    <property type="molecule type" value="Genomic_DNA"/>
</dbReference>
<feature type="compositionally biased region" description="Polar residues" evidence="1">
    <location>
        <begin position="837"/>
        <end position="848"/>
    </location>
</feature>
<feature type="region of interest" description="Disordered" evidence="1">
    <location>
        <begin position="821"/>
        <end position="848"/>
    </location>
</feature>
<dbReference type="Pfam" id="PF11817">
    <property type="entry name" value="Foie-gras_1"/>
    <property type="match status" value="2"/>
</dbReference>
<dbReference type="PANTHER" id="PTHR14374:SF0">
    <property type="entry name" value="TRAFFICKING PROTEIN PARTICLE COMPLEX SUBUNIT 11"/>
    <property type="match status" value="1"/>
</dbReference>
<keyword evidence="5" id="KW-1185">Reference proteome</keyword>
<dbReference type="KEGG" id="slb:AWJ20_1053"/>
<dbReference type="AlphaFoldDB" id="A0A167DD81"/>
<evidence type="ECO:0000256" key="1">
    <source>
        <dbReference type="SAM" id="MobiDB-lite"/>
    </source>
</evidence>
<feature type="domain" description="Trafficking protein particle complex subunit 11" evidence="3">
    <location>
        <begin position="397"/>
        <end position="510"/>
    </location>
</feature>
<evidence type="ECO:0000259" key="3">
    <source>
        <dbReference type="Pfam" id="PF11817"/>
    </source>
</evidence>
<dbReference type="InterPro" id="IPR021773">
    <property type="entry name" value="TPC11"/>
</dbReference>
<feature type="domain" description="Gryzun putative trafficking through Golgi" evidence="2">
    <location>
        <begin position="659"/>
        <end position="991"/>
    </location>
</feature>
<evidence type="ECO:0000313" key="4">
    <source>
        <dbReference type="EMBL" id="ANB12783.1"/>
    </source>
</evidence>
<accession>A0A167DD81</accession>
<gene>
    <name evidence="4" type="ORF">AWJ20_1053</name>
</gene>
<reference evidence="4 5" key="1">
    <citation type="submission" date="2016-02" db="EMBL/GenBank/DDBJ databases">
        <title>Complete genome sequence and transcriptome regulation of the pentose utilising yeast Sugiyamaella lignohabitans.</title>
        <authorList>
            <person name="Bellasio M."/>
            <person name="Peymann A."/>
            <person name="Valli M."/>
            <person name="Sipitzky M."/>
            <person name="Graf A."/>
            <person name="Sauer M."/>
            <person name="Marx H."/>
            <person name="Mattanovich D."/>
        </authorList>
    </citation>
    <scope>NUCLEOTIDE SEQUENCE [LARGE SCALE GENOMIC DNA]</scope>
    <source>
        <strain evidence="4 5">CBS 10342</strain>
    </source>
</reference>
<organism evidence="4 5">
    <name type="scientific">Sugiyamaella lignohabitans</name>
    <dbReference type="NCBI Taxonomy" id="796027"/>
    <lineage>
        <taxon>Eukaryota</taxon>
        <taxon>Fungi</taxon>
        <taxon>Dikarya</taxon>
        <taxon>Ascomycota</taxon>
        <taxon>Saccharomycotina</taxon>
        <taxon>Dipodascomycetes</taxon>
        <taxon>Dipodascales</taxon>
        <taxon>Trichomonascaceae</taxon>
        <taxon>Sugiyamaella</taxon>
    </lineage>
</organism>
<feature type="compositionally biased region" description="Basic and acidic residues" evidence="1">
    <location>
        <begin position="371"/>
        <end position="381"/>
    </location>
</feature>
<dbReference type="InterPro" id="IPR011990">
    <property type="entry name" value="TPR-like_helical_dom_sf"/>
</dbReference>